<evidence type="ECO:0000313" key="2">
    <source>
        <dbReference type="EMBL" id="NSJ86995.1"/>
    </source>
</evidence>
<proteinExistence type="predicted"/>
<accession>A0ABX2IAG9</accession>
<dbReference type="RefSeq" id="WP_118113882.1">
    <property type="nucleotide sequence ID" value="NZ_JAAITA010000020.1"/>
</dbReference>
<feature type="transmembrane region" description="Helical" evidence="1">
    <location>
        <begin position="6"/>
        <end position="24"/>
    </location>
</feature>
<keyword evidence="3" id="KW-1185">Reference proteome</keyword>
<sequence>MWNFIIGAMFGGMCGVGIVCLTVIGKQADEDMEHIEKKKETSALEGKVFE</sequence>
<dbReference type="EMBL" id="JAAITA010000020">
    <property type="protein sequence ID" value="NSJ86995.1"/>
    <property type="molecule type" value="Genomic_DNA"/>
</dbReference>
<gene>
    <name evidence="2" type="ORF">G5A70_12615</name>
</gene>
<keyword evidence="1" id="KW-0472">Membrane</keyword>
<dbReference type="Proteomes" id="UP000822142">
    <property type="component" value="Unassembled WGS sequence"/>
</dbReference>
<keyword evidence="1" id="KW-1133">Transmembrane helix</keyword>
<reference evidence="2 3" key="1">
    <citation type="journal article" date="2020" name="Cell Host Microbe">
        <title>Functional and Genomic Variation between Human-Derived Isolates of Lachnospiraceae Reveals Inter- and Intra-Species Diversity.</title>
        <authorList>
            <person name="Sorbara M.T."/>
            <person name="Littmann E.R."/>
            <person name="Fontana E."/>
            <person name="Moody T.U."/>
            <person name="Kohout C.E."/>
            <person name="Gjonbalaj M."/>
            <person name="Eaton V."/>
            <person name="Seok R."/>
            <person name="Leiner I.M."/>
            <person name="Pamer E.G."/>
        </authorList>
    </citation>
    <scope>NUCLEOTIDE SEQUENCE [LARGE SCALE GENOMIC DNA]</scope>
    <source>
        <strain evidence="2 3">MSK.15.26</strain>
    </source>
</reference>
<organism evidence="2 3">
    <name type="scientific">Blautia hansenii</name>
    <name type="common">Ruminococcus hansenii</name>
    <dbReference type="NCBI Taxonomy" id="1322"/>
    <lineage>
        <taxon>Bacteria</taxon>
        <taxon>Bacillati</taxon>
        <taxon>Bacillota</taxon>
        <taxon>Clostridia</taxon>
        <taxon>Lachnospirales</taxon>
        <taxon>Lachnospiraceae</taxon>
        <taxon>Blautia</taxon>
    </lineage>
</organism>
<keyword evidence="1" id="KW-0812">Transmembrane</keyword>
<name>A0ABX2IAG9_BLAHA</name>
<comment type="caution">
    <text evidence="2">The sequence shown here is derived from an EMBL/GenBank/DDBJ whole genome shotgun (WGS) entry which is preliminary data.</text>
</comment>
<evidence type="ECO:0000313" key="3">
    <source>
        <dbReference type="Proteomes" id="UP000822142"/>
    </source>
</evidence>
<evidence type="ECO:0000256" key="1">
    <source>
        <dbReference type="SAM" id="Phobius"/>
    </source>
</evidence>
<protein>
    <submittedName>
        <fullName evidence="2">DUF3789 domain-containing protein</fullName>
    </submittedName>
</protein>